<organism evidence="17 18">
    <name type="scientific">Sutterella seckii</name>
    <dbReference type="NCBI Taxonomy" id="1944635"/>
    <lineage>
        <taxon>Bacteria</taxon>
        <taxon>Pseudomonadati</taxon>
        <taxon>Pseudomonadota</taxon>
        <taxon>Betaproteobacteria</taxon>
        <taxon>Burkholderiales</taxon>
        <taxon>Sutterellaceae</taxon>
        <taxon>Sutterella</taxon>
    </lineage>
</organism>
<dbReference type="InterPro" id="IPR036388">
    <property type="entry name" value="WH-like_DNA-bd_sf"/>
</dbReference>
<dbReference type="InterPro" id="IPR043135">
    <property type="entry name" value="Fur_C"/>
</dbReference>
<evidence type="ECO:0000256" key="6">
    <source>
        <dbReference type="ARBA" id="ARBA00022491"/>
    </source>
</evidence>
<dbReference type="Gene3D" id="1.10.10.10">
    <property type="entry name" value="Winged helix-like DNA-binding domain superfamily/Winged helix DNA-binding domain"/>
    <property type="match status" value="1"/>
</dbReference>
<evidence type="ECO:0000256" key="10">
    <source>
        <dbReference type="ARBA" id="ARBA00023015"/>
    </source>
</evidence>
<dbReference type="GO" id="GO:0045892">
    <property type="term" value="P:negative regulation of DNA-templated transcription"/>
    <property type="evidence" value="ECO:0007669"/>
    <property type="project" value="TreeGrafter"/>
</dbReference>
<gene>
    <name evidence="15 17" type="primary">fur</name>
    <name evidence="17" type="ORF">GBM95_06780</name>
    <name evidence="16" type="ORF">GBM96_02230</name>
</gene>
<dbReference type="InterPro" id="IPR036390">
    <property type="entry name" value="WH_DNA-bd_sf"/>
</dbReference>
<feature type="binding site" evidence="14">
    <location>
        <position position="136"/>
    </location>
    <ligand>
        <name>Fe cation</name>
        <dbReference type="ChEBI" id="CHEBI:24875"/>
    </ligand>
</feature>
<comment type="subcellular location">
    <subcellularLocation>
        <location evidence="1 15">Cytoplasm</location>
    </subcellularLocation>
</comment>
<keyword evidence="19" id="KW-1185">Reference proteome</keyword>
<keyword evidence="12 15" id="KW-0804">Transcription</keyword>
<comment type="similarity">
    <text evidence="2 15">Belongs to the Fur family.</text>
</comment>
<dbReference type="Gene3D" id="3.30.1490.190">
    <property type="match status" value="1"/>
</dbReference>
<keyword evidence="6 15" id="KW-0678">Repressor</keyword>
<evidence type="ECO:0000313" key="18">
    <source>
        <dbReference type="Proteomes" id="UP000430564"/>
    </source>
</evidence>
<dbReference type="GO" id="GO:1900705">
    <property type="term" value="P:negative regulation of siderophore biosynthetic process"/>
    <property type="evidence" value="ECO:0007669"/>
    <property type="project" value="TreeGrafter"/>
</dbReference>
<name>A0A6I1EKD9_9BURK</name>
<feature type="binding site" evidence="14">
    <location>
        <position position="98"/>
    </location>
    <ligand>
        <name>Fe cation</name>
        <dbReference type="ChEBI" id="CHEBI:24875"/>
    </ligand>
</feature>
<reference evidence="18 19" key="1">
    <citation type="submission" date="2019-10" db="EMBL/GenBank/DDBJ databases">
        <title>Genome diversity of Sutterella seckii.</title>
        <authorList>
            <person name="Chaplin A.V."/>
            <person name="Sokolova S.R."/>
            <person name="Mosin K.A."/>
            <person name="Ivanova E.L."/>
            <person name="Kochetkova T.O."/>
            <person name="Goltsov A.Y."/>
            <person name="Trofimov D.Y."/>
            <person name="Efimov B.A."/>
        </authorList>
    </citation>
    <scope>NUCLEOTIDE SEQUENCE [LARGE SCALE GENOMIC DNA]</scope>
    <source>
        <strain evidence="16 19">ASD3426</strain>
        <strain evidence="17 18">ASD393</strain>
    </source>
</reference>
<dbReference type="PANTHER" id="PTHR33202:SF2">
    <property type="entry name" value="FERRIC UPTAKE REGULATION PROTEIN"/>
    <property type="match status" value="1"/>
</dbReference>
<evidence type="ECO:0000256" key="4">
    <source>
        <dbReference type="ARBA" id="ARBA00020910"/>
    </source>
</evidence>
<protein>
    <recommendedName>
        <fullName evidence="4 15">Ferric uptake regulation protein</fullName>
    </recommendedName>
</protein>
<feature type="binding site" evidence="13">
    <location>
        <position position="144"/>
    </location>
    <ligand>
        <name>Zn(2+)</name>
        <dbReference type="ChEBI" id="CHEBI:29105"/>
    </ligand>
</feature>
<keyword evidence="11 15" id="KW-0238">DNA-binding</keyword>
<dbReference type="FunFam" id="3.30.1490.190:FF:000001">
    <property type="entry name" value="Ferric uptake regulation protein"/>
    <property type="match status" value="1"/>
</dbReference>
<evidence type="ECO:0000256" key="9">
    <source>
        <dbReference type="ARBA" id="ARBA00023004"/>
    </source>
</evidence>
<dbReference type="InterPro" id="IPR002481">
    <property type="entry name" value="FUR"/>
</dbReference>
<evidence type="ECO:0000256" key="13">
    <source>
        <dbReference type="PIRSR" id="PIRSR602481-1"/>
    </source>
</evidence>
<dbReference type="FunFam" id="1.10.10.10:FF:000007">
    <property type="entry name" value="Ferric uptake regulation protein"/>
    <property type="match status" value="1"/>
</dbReference>
<evidence type="ECO:0000256" key="15">
    <source>
        <dbReference type="RuleBase" id="RU364037"/>
    </source>
</evidence>
<feature type="binding site" evidence="13">
    <location>
        <position position="107"/>
    </location>
    <ligand>
        <name>Zn(2+)</name>
        <dbReference type="ChEBI" id="CHEBI:29105"/>
    </ligand>
</feature>
<dbReference type="GO" id="GO:0000976">
    <property type="term" value="F:transcription cis-regulatory region binding"/>
    <property type="evidence" value="ECO:0007669"/>
    <property type="project" value="UniProtKB-ARBA"/>
</dbReference>
<feature type="binding site" evidence="13">
    <location>
        <position position="147"/>
    </location>
    <ligand>
        <name>Zn(2+)</name>
        <dbReference type="ChEBI" id="CHEBI:29105"/>
    </ligand>
</feature>
<comment type="cofactor">
    <cofactor evidence="14">
        <name>Mn(2+)</name>
        <dbReference type="ChEBI" id="CHEBI:29035"/>
    </cofactor>
    <cofactor evidence="14">
        <name>Fe(2+)</name>
        <dbReference type="ChEBI" id="CHEBI:29033"/>
    </cofactor>
    <text evidence="14">Binds 1 Mn(2+) or Fe(2+) ion per subunit.</text>
</comment>
<dbReference type="GO" id="GO:0005829">
    <property type="term" value="C:cytosol"/>
    <property type="evidence" value="ECO:0007669"/>
    <property type="project" value="TreeGrafter"/>
</dbReference>
<evidence type="ECO:0000256" key="12">
    <source>
        <dbReference type="ARBA" id="ARBA00023163"/>
    </source>
</evidence>
<dbReference type="PANTHER" id="PTHR33202">
    <property type="entry name" value="ZINC UPTAKE REGULATION PROTEIN"/>
    <property type="match status" value="1"/>
</dbReference>
<dbReference type="GO" id="GO:0008270">
    <property type="term" value="F:zinc ion binding"/>
    <property type="evidence" value="ECO:0007669"/>
    <property type="project" value="TreeGrafter"/>
</dbReference>
<feature type="binding site" evidence="14">
    <location>
        <position position="100"/>
    </location>
    <ligand>
        <name>Fe cation</name>
        <dbReference type="ChEBI" id="CHEBI:24875"/>
    </ligand>
</feature>
<evidence type="ECO:0000313" key="19">
    <source>
        <dbReference type="Proteomes" id="UP000469462"/>
    </source>
</evidence>
<evidence type="ECO:0000256" key="8">
    <source>
        <dbReference type="ARBA" id="ARBA00022833"/>
    </source>
</evidence>
<sequence>MKEATQMQQSADLKTMGLKVTVPRLKILDLFQKLSESQEAGKRHLSAEEVYKLLLNENSDIGLATVYRVLTQFENAGILVRHDFDEGRAIYELQEGRHHDHIVCVRCGKVEEFVDPEIEKAQRQVSSRLGYEMTDHSLVLYGVCHDCREKERKRKEEV</sequence>
<dbReference type="Proteomes" id="UP000430564">
    <property type="component" value="Unassembled WGS sequence"/>
</dbReference>
<evidence type="ECO:0000256" key="14">
    <source>
        <dbReference type="PIRSR" id="PIRSR602481-2"/>
    </source>
</evidence>
<keyword evidence="10 15" id="KW-0805">Transcription regulation</keyword>
<dbReference type="EMBL" id="WEHW01000003">
    <property type="protein sequence ID" value="KAB7652453.1"/>
    <property type="molecule type" value="Genomic_DNA"/>
</dbReference>
<dbReference type="NCBIfam" id="NF006999">
    <property type="entry name" value="PRK09462.1"/>
    <property type="match status" value="1"/>
</dbReference>
<evidence type="ECO:0000313" key="16">
    <source>
        <dbReference type="EMBL" id="KAB7652453.1"/>
    </source>
</evidence>
<feature type="binding site" evidence="13">
    <location>
        <position position="104"/>
    </location>
    <ligand>
        <name>Zn(2+)</name>
        <dbReference type="ChEBI" id="CHEBI:29105"/>
    </ligand>
</feature>
<dbReference type="Pfam" id="PF01475">
    <property type="entry name" value="FUR"/>
    <property type="match status" value="1"/>
</dbReference>
<dbReference type="OrthoDB" id="8659436at2"/>
<dbReference type="CDD" id="cd07153">
    <property type="entry name" value="Fur_like"/>
    <property type="match status" value="1"/>
</dbReference>
<keyword evidence="7 13" id="KW-0479">Metal-binding</keyword>
<comment type="subunit">
    <text evidence="3 15">Homodimer.</text>
</comment>
<dbReference type="AlphaFoldDB" id="A0A6I1EKD9"/>
<evidence type="ECO:0000256" key="7">
    <source>
        <dbReference type="ARBA" id="ARBA00022723"/>
    </source>
</evidence>
<accession>A0A6I1EKD9</accession>
<evidence type="ECO:0000313" key="17">
    <source>
        <dbReference type="EMBL" id="KAB7659640.1"/>
    </source>
</evidence>
<dbReference type="Proteomes" id="UP000469462">
    <property type="component" value="Unassembled WGS sequence"/>
</dbReference>
<dbReference type="SUPFAM" id="SSF46785">
    <property type="entry name" value="Winged helix' DNA-binding domain"/>
    <property type="match status" value="1"/>
</dbReference>
<keyword evidence="8 13" id="KW-0862">Zinc</keyword>
<evidence type="ECO:0000256" key="2">
    <source>
        <dbReference type="ARBA" id="ARBA00007957"/>
    </source>
</evidence>
<evidence type="ECO:0000256" key="11">
    <source>
        <dbReference type="ARBA" id="ARBA00023125"/>
    </source>
</evidence>
<keyword evidence="5 15" id="KW-0963">Cytoplasm</keyword>
<keyword evidence="9 14" id="KW-0408">Iron</keyword>
<dbReference type="GO" id="GO:0001216">
    <property type="term" value="F:DNA-binding transcription activator activity"/>
    <property type="evidence" value="ECO:0007669"/>
    <property type="project" value="UniProtKB-ARBA"/>
</dbReference>
<dbReference type="GO" id="GO:0032993">
    <property type="term" value="C:protein-DNA complex"/>
    <property type="evidence" value="ECO:0007669"/>
    <property type="project" value="UniProtKB-ARBA"/>
</dbReference>
<evidence type="ECO:0000256" key="5">
    <source>
        <dbReference type="ARBA" id="ARBA00022490"/>
    </source>
</evidence>
<comment type="caution">
    <text evidence="17">The sequence shown here is derived from an EMBL/GenBank/DDBJ whole genome shotgun (WGS) entry which is preliminary data.</text>
</comment>
<comment type="cofactor">
    <cofactor evidence="13">
        <name>Zn(2+)</name>
        <dbReference type="ChEBI" id="CHEBI:29105"/>
    </cofactor>
    <text evidence="13">Binds 1 zinc ion per subunit.</text>
</comment>
<dbReference type="EMBL" id="WEHX01000038">
    <property type="protein sequence ID" value="KAB7659640.1"/>
    <property type="molecule type" value="Genomic_DNA"/>
</dbReference>
<evidence type="ECO:0000256" key="3">
    <source>
        <dbReference type="ARBA" id="ARBA00011738"/>
    </source>
</evidence>
<feature type="binding site" evidence="14">
    <location>
        <position position="119"/>
    </location>
    <ligand>
        <name>Fe cation</name>
        <dbReference type="ChEBI" id="CHEBI:24875"/>
    </ligand>
</feature>
<evidence type="ECO:0000256" key="1">
    <source>
        <dbReference type="ARBA" id="ARBA00004496"/>
    </source>
</evidence>
<proteinExistence type="inferred from homology"/>